<keyword evidence="3" id="KW-1185">Reference proteome</keyword>
<name>A0A0E0ER83_9ORYZ</name>
<dbReference type="HOGENOM" id="CLU_2268094_0_0_1"/>
<dbReference type="Proteomes" id="UP000008021">
    <property type="component" value="Chromosome 9"/>
</dbReference>
<accession>A0A0E0ER83</accession>
<keyword evidence="1" id="KW-0812">Transmembrane</keyword>
<dbReference type="AlphaFoldDB" id="A0A0E0ER83"/>
<protein>
    <submittedName>
        <fullName evidence="2">Uncharacterized protein</fullName>
    </submittedName>
</protein>
<dbReference type="Gramene" id="OMERI09G05550.1">
    <property type="protein sequence ID" value="OMERI09G05550.1"/>
    <property type="gene ID" value="OMERI09G05550"/>
</dbReference>
<evidence type="ECO:0000313" key="3">
    <source>
        <dbReference type="Proteomes" id="UP000008021"/>
    </source>
</evidence>
<feature type="transmembrane region" description="Helical" evidence="1">
    <location>
        <begin position="56"/>
        <end position="79"/>
    </location>
</feature>
<evidence type="ECO:0000313" key="2">
    <source>
        <dbReference type="EnsemblPlants" id="OMERI09G05550.1"/>
    </source>
</evidence>
<reference evidence="2" key="1">
    <citation type="submission" date="2015-04" db="UniProtKB">
        <authorList>
            <consortium name="EnsemblPlants"/>
        </authorList>
    </citation>
    <scope>IDENTIFICATION</scope>
</reference>
<sequence>MAERVLRNVAQRPAWRLAPGVSPVYKRPLYSFVFQQLSPVKQQCQDTGTFGFTAFVAGKILVCFVSLIGVAFVSVSEFLGKANKLMVLSLCTSGPPQHQQSTT</sequence>
<reference evidence="2" key="2">
    <citation type="submission" date="2018-05" db="EMBL/GenBank/DDBJ databases">
        <title>OmerRS3 (Oryza meridionalis Reference Sequence Version 3).</title>
        <authorList>
            <person name="Zhang J."/>
            <person name="Kudrna D."/>
            <person name="Lee S."/>
            <person name="Talag J."/>
            <person name="Welchert J."/>
            <person name="Wing R.A."/>
        </authorList>
    </citation>
    <scope>NUCLEOTIDE SEQUENCE [LARGE SCALE GENOMIC DNA]</scope>
    <source>
        <strain evidence="2">cv. OR44</strain>
    </source>
</reference>
<evidence type="ECO:0000256" key="1">
    <source>
        <dbReference type="SAM" id="Phobius"/>
    </source>
</evidence>
<dbReference type="EnsemblPlants" id="OMERI09G05550.1">
    <property type="protein sequence ID" value="OMERI09G05550.1"/>
    <property type="gene ID" value="OMERI09G05550"/>
</dbReference>
<keyword evidence="1" id="KW-0472">Membrane</keyword>
<keyword evidence="1" id="KW-1133">Transmembrane helix</keyword>
<proteinExistence type="predicted"/>
<organism evidence="2">
    <name type="scientific">Oryza meridionalis</name>
    <dbReference type="NCBI Taxonomy" id="40149"/>
    <lineage>
        <taxon>Eukaryota</taxon>
        <taxon>Viridiplantae</taxon>
        <taxon>Streptophyta</taxon>
        <taxon>Embryophyta</taxon>
        <taxon>Tracheophyta</taxon>
        <taxon>Spermatophyta</taxon>
        <taxon>Magnoliopsida</taxon>
        <taxon>Liliopsida</taxon>
        <taxon>Poales</taxon>
        <taxon>Poaceae</taxon>
        <taxon>BOP clade</taxon>
        <taxon>Oryzoideae</taxon>
        <taxon>Oryzeae</taxon>
        <taxon>Oryzinae</taxon>
        <taxon>Oryza</taxon>
    </lineage>
</organism>